<dbReference type="PANTHER" id="PTHR43539:SF78">
    <property type="entry name" value="FLAVIN-CONTAINING MONOOXYGENASE"/>
    <property type="match status" value="1"/>
</dbReference>
<dbReference type="PRINTS" id="PR00411">
    <property type="entry name" value="PNDRDTASEI"/>
</dbReference>
<dbReference type="PANTHER" id="PTHR43539">
    <property type="entry name" value="FLAVIN-BINDING MONOOXYGENASE-LIKE PROTEIN (AFU_ORTHOLOGUE AFUA_4G09220)"/>
    <property type="match status" value="1"/>
</dbReference>
<evidence type="ECO:0000313" key="3">
    <source>
        <dbReference type="Proteomes" id="UP000578352"/>
    </source>
</evidence>
<sequence>MSAIVIGAGQAGLSVSHELEALGVEHVVLERAKPGQAWRDRWDSFTLVTPNWTLALPGSPYSGSEPEGHVPRDEIVGYLEDYARSVRSPIMEGVEVTRLRVDGSGLHVETVDGERAADAVVVCTGSFARQHRPAVLDAVPDPLIVSSSEYRNPDQLPAGKVVIVGSGQTGCQIAEELARSGREVVLACGRAPWAPRRLDGTDIITWLDRTTFFDATVASLPSPAARFLANPQLTGAGGGHDLGFRTLQALGVRLAGHVVGCDGARIGFADDVPDSVAFADEWWAGMRAIMRAQLPAKGFGVPDLPVPPPFRSEPVDEVSLRDVGAVVLAAGFRPDYSWIDGEVCDELGFPVTLDGASLMVPGLYFCGVHFMRARRSALLFGVGADAAIVAREVAEARA</sequence>
<dbReference type="GO" id="GO:0004497">
    <property type="term" value="F:monooxygenase activity"/>
    <property type="evidence" value="ECO:0007669"/>
    <property type="project" value="TreeGrafter"/>
</dbReference>
<keyword evidence="1" id="KW-0560">Oxidoreductase</keyword>
<evidence type="ECO:0000256" key="1">
    <source>
        <dbReference type="ARBA" id="ARBA00023002"/>
    </source>
</evidence>
<name>A0A853CVT6_9MICO</name>
<comment type="caution">
    <text evidence="2">The sequence shown here is derived from an EMBL/GenBank/DDBJ whole genome shotgun (WGS) entry which is preliminary data.</text>
</comment>
<dbReference type="RefSeq" id="WP_179605241.1">
    <property type="nucleotide sequence ID" value="NZ_BAABEH010000001.1"/>
</dbReference>
<proteinExistence type="predicted"/>
<dbReference type="GO" id="GO:0050660">
    <property type="term" value="F:flavin adenine dinucleotide binding"/>
    <property type="evidence" value="ECO:0007669"/>
    <property type="project" value="TreeGrafter"/>
</dbReference>
<dbReference type="AlphaFoldDB" id="A0A853CVT6"/>
<protein>
    <submittedName>
        <fullName evidence="2">Putative flavoprotein involved in K+ transport</fullName>
    </submittedName>
</protein>
<dbReference type="Gene3D" id="3.50.50.60">
    <property type="entry name" value="FAD/NAD(P)-binding domain"/>
    <property type="match status" value="1"/>
</dbReference>
<dbReference type="PRINTS" id="PR00368">
    <property type="entry name" value="FADPNR"/>
</dbReference>
<organism evidence="2 3">
    <name type="scientific">Leifsonia shinshuensis</name>
    <dbReference type="NCBI Taxonomy" id="150026"/>
    <lineage>
        <taxon>Bacteria</taxon>
        <taxon>Bacillati</taxon>
        <taxon>Actinomycetota</taxon>
        <taxon>Actinomycetes</taxon>
        <taxon>Micrococcales</taxon>
        <taxon>Microbacteriaceae</taxon>
        <taxon>Leifsonia</taxon>
    </lineage>
</organism>
<dbReference type="InterPro" id="IPR050982">
    <property type="entry name" value="Auxin_biosynth/cation_transpt"/>
</dbReference>
<dbReference type="Proteomes" id="UP000578352">
    <property type="component" value="Unassembled WGS sequence"/>
</dbReference>
<dbReference type="EMBL" id="JACCFL010000001">
    <property type="protein sequence ID" value="NYJ23304.1"/>
    <property type="molecule type" value="Genomic_DNA"/>
</dbReference>
<evidence type="ECO:0000313" key="2">
    <source>
        <dbReference type="EMBL" id="NYJ23304.1"/>
    </source>
</evidence>
<dbReference type="SUPFAM" id="SSF51905">
    <property type="entry name" value="FAD/NAD(P)-binding domain"/>
    <property type="match status" value="2"/>
</dbReference>
<dbReference type="Pfam" id="PF13738">
    <property type="entry name" value="Pyr_redox_3"/>
    <property type="match status" value="1"/>
</dbReference>
<dbReference type="InterPro" id="IPR036188">
    <property type="entry name" value="FAD/NAD-bd_sf"/>
</dbReference>
<gene>
    <name evidence="2" type="ORF">HNR13_001591</name>
</gene>
<reference evidence="2 3" key="1">
    <citation type="submission" date="2020-07" db="EMBL/GenBank/DDBJ databases">
        <title>Sequencing the genomes of 1000 actinobacteria strains.</title>
        <authorList>
            <person name="Klenk H.-P."/>
        </authorList>
    </citation>
    <scope>NUCLEOTIDE SEQUENCE [LARGE SCALE GENOMIC DNA]</scope>
    <source>
        <strain evidence="2 3">DSM 15165</strain>
    </source>
</reference>
<accession>A0A853CVT6</accession>